<dbReference type="Gene3D" id="3.30.450.30">
    <property type="entry name" value="Dynein light chain 2a, cytoplasmic"/>
    <property type="match status" value="1"/>
</dbReference>
<keyword evidence="5 8" id="KW-0863">Zinc-finger</keyword>
<dbReference type="Pfam" id="PF18387">
    <property type="entry name" value="zf_C2H2_ZHX"/>
    <property type="match status" value="1"/>
</dbReference>
<comment type="similarity">
    <text evidence="2">Belongs to the GAMAD family.</text>
</comment>
<evidence type="ECO:0000256" key="5">
    <source>
        <dbReference type="ARBA" id="ARBA00022771"/>
    </source>
</evidence>
<organism evidence="10 11">
    <name type="scientific">Meloidogyne graminicola</name>
    <dbReference type="NCBI Taxonomy" id="189291"/>
    <lineage>
        <taxon>Eukaryota</taxon>
        <taxon>Metazoa</taxon>
        <taxon>Ecdysozoa</taxon>
        <taxon>Nematoda</taxon>
        <taxon>Chromadorea</taxon>
        <taxon>Rhabditida</taxon>
        <taxon>Tylenchina</taxon>
        <taxon>Tylenchomorpha</taxon>
        <taxon>Tylenchoidea</taxon>
        <taxon>Meloidogynidae</taxon>
        <taxon>Meloidogyninae</taxon>
        <taxon>Meloidogyne</taxon>
    </lineage>
</organism>
<comment type="subcellular location">
    <subcellularLocation>
        <location evidence="1">Nucleus</location>
    </subcellularLocation>
</comment>
<dbReference type="InterPro" id="IPR004942">
    <property type="entry name" value="Roadblock/LAMTOR2_dom"/>
</dbReference>
<accession>A0A8S9ZVW0</accession>
<keyword evidence="7" id="KW-0539">Nucleus</keyword>
<evidence type="ECO:0000256" key="3">
    <source>
        <dbReference type="ARBA" id="ARBA00022723"/>
    </source>
</evidence>
<dbReference type="SUPFAM" id="SSF103196">
    <property type="entry name" value="Roadblock/LC7 domain"/>
    <property type="match status" value="1"/>
</dbReference>
<keyword evidence="4" id="KW-0677">Repeat</keyword>
<dbReference type="FunFam" id="3.30.160.60:FF:000452">
    <property type="entry name" value="Transcription factor Ovo-like 2"/>
    <property type="match status" value="1"/>
</dbReference>
<dbReference type="GO" id="GO:0008270">
    <property type="term" value="F:zinc ion binding"/>
    <property type="evidence" value="ECO:0007669"/>
    <property type="project" value="UniProtKB-KW"/>
</dbReference>
<dbReference type="GO" id="GO:0009913">
    <property type="term" value="P:epidermal cell differentiation"/>
    <property type="evidence" value="ECO:0007669"/>
    <property type="project" value="TreeGrafter"/>
</dbReference>
<evidence type="ECO:0000313" key="11">
    <source>
        <dbReference type="Proteomes" id="UP000605970"/>
    </source>
</evidence>
<evidence type="ECO:0000256" key="2">
    <source>
        <dbReference type="ARBA" id="ARBA00007191"/>
    </source>
</evidence>
<dbReference type="AlphaFoldDB" id="A0A8S9ZVW0"/>
<dbReference type="Pfam" id="PF00096">
    <property type="entry name" value="zf-C2H2"/>
    <property type="match status" value="2"/>
</dbReference>
<evidence type="ECO:0000256" key="6">
    <source>
        <dbReference type="ARBA" id="ARBA00022833"/>
    </source>
</evidence>
<dbReference type="SMART" id="SM00355">
    <property type="entry name" value="ZnF_C2H2"/>
    <property type="match status" value="3"/>
</dbReference>
<dbReference type="GO" id="GO:0000981">
    <property type="term" value="F:DNA-binding transcription factor activity, RNA polymerase II-specific"/>
    <property type="evidence" value="ECO:0007669"/>
    <property type="project" value="TreeGrafter"/>
</dbReference>
<dbReference type="EMBL" id="JABEBT010000020">
    <property type="protein sequence ID" value="KAF7637400.1"/>
    <property type="molecule type" value="Genomic_DNA"/>
</dbReference>
<evidence type="ECO:0000256" key="8">
    <source>
        <dbReference type="PROSITE-ProRule" id="PRU00042"/>
    </source>
</evidence>
<dbReference type="InterPro" id="IPR013087">
    <property type="entry name" value="Znf_C2H2_type"/>
</dbReference>
<evidence type="ECO:0000313" key="10">
    <source>
        <dbReference type="EMBL" id="KAF7637400.1"/>
    </source>
</evidence>
<keyword evidence="3" id="KW-0479">Metal-binding</keyword>
<dbReference type="GO" id="GO:0000978">
    <property type="term" value="F:RNA polymerase II cis-regulatory region sequence-specific DNA binding"/>
    <property type="evidence" value="ECO:0007669"/>
    <property type="project" value="TreeGrafter"/>
</dbReference>
<dbReference type="InterPro" id="IPR041057">
    <property type="entry name" value="ZHX_Znf_C2H2"/>
</dbReference>
<dbReference type="PANTHER" id="PTHR10032">
    <property type="entry name" value="ZINC FINGER PROTEIN WITH KRAB AND SCAN DOMAINS"/>
    <property type="match status" value="1"/>
</dbReference>
<protein>
    <recommendedName>
        <fullName evidence="9">C2H2-type domain-containing protein</fullName>
    </recommendedName>
</protein>
<dbReference type="PROSITE" id="PS50157">
    <property type="entry name" value="ZINC_FINGER_C2H2_2"/>
    <property type="match status" value="2"/>
</dbReference>
<feature type="domain" description="C2H2-type" evidence="9">
    <location>
        <begin position="235"/>
        <end position="262"/>
    </location>
</feature>
<keyword evidence="11" id="KW-1185">Reference proteome</keyword>
<evidence type="ECO:0000259" key="9">
    <source>
        <dbReference type="PROSITE" id="PS50157"/>
    </source>
</evidence>
<feature type="domain" description="C2H2-type" evidence="9">
    <location>
        <begin position="263"/>
        <end position="291"/>
    </location>
</feature>
<dbReference type="FunFam" id="3.30.450.30:FF:000009">
    <property type="entry name" value="Dynein light chain roadblock"/>
    <property type="match status" value="1"/>
</dbReference>
<evidence type="ECO:0000256" key="7">
    <source>
        <dbReference type="ARBA" id="ARBA00023242"/>
    </source>
</evidence>
<comment type="caution">
    <text evidence="10">The sequence shown here is derived from an EMBL/GenBank/DDBJ whole genome shotgun (WGS) entry which is preliminary data.</text>
</comment>
<dbReference type="OrthoDB" id="6508643at2759"/>
<dbReference type="SUPFAM" id="SSF57667">
    <property type="entry name" value="beta-beta-alpha zinc fingers"/>
    <property type="match status" value="2"/>
</dbReference>
<dbReference type="Pfam" id="PF03259">
    <property type="entry name" value="Robl_LC7"/>
    <property type="match status" value="1"/>
</dbReference>
<dbReference type="InterPro" id="IPR027756">
    <property type="entry name" value="Ovo-like"/>
</dbReference>
<dbReference type="FunFam" id="3.30.160.60:FF:000112">
    <property type="entry name" value="Mds1 and evi1 complex locus protein"/>
    <property type="match status" value="1"/>
</dbReference>
<dbReference type="InterPro" id="IPR036236">
    <property type="entry name" value="Znf_C2H2_sf"/>
</dbReference>
<reference evidence="10" key="1">
    <citation type="journal article" date="2020" name="Ecol. Evol.">
        <title>Genome structure and content of the rice root-knot nematode (Meloidogyne graminicola).</title>
        <authorList>
            <person name="Phan N.T."/>
            <person name="Danchin E.G.J."/>
            <person name="Klopp C."/>
            <person name="Perfus-Barbeoch L."/>
            <person name="Kozlowski D.K."/>
            <person name="Koutsovoulos G.D."/>
            <person name="Lopez-Roques C."/>
            <person name="Bouchez O."/>
            <person name="Zahm M."/>
            <person name="Besnard G."/>
            <person name="Bellafiore S."/>
        </authorList>
    </citation>
    <scope>NUCLEOTIDE SEQUENCE</scope>
    <source>
        <strain evidence="10">VN-18</strain>
    </source>
</reference>
<proteinExistence type="inferred from homology"/>
<keyword evidence="6" id="KW-0862">Zinc</keyword>
<dbReference type="PROSITE" id="PS00028">
    <property type="entry name" value="ZINC_FINGER_C2H2_1"/>
    <property type="match status" value="2"/>
</dbReference>
<dbReference type="GO" id="GO:0005634">
    <property type="term" value="C:nucleus"/>
    <property type="evidence" value="ECO:0007669"/>
    <property type="project" value="UniProtKB-SubCell"/>
</dbReference>
<evidence type="ECO:0000256" key="1">
    <source>
        <dbReference type="ARBA" id="ARBA00004123"/>
    </source>
</evidence>
<dbReference type="SMART" id="SM00960">
    <property type="entry name" value="Robl_LC7"/>
    <property type="match status" value="1"/>
</dbReference>
<dbReference type="Proteomes" id="UP000605970">
    <property type="component" value="Unassembled WGS sequence"/>
</dbReference>
<gene>
    <name evidence="10" type="ORF">Mgra_00003145</name>
</gene>
<dbReference type="PANTHER" id="PTHR10032:SF271">
    <property type="entry name" value="RH12261P-RELATED"/>
    <property type="match status" value="1"/>
</dbReference>
<sequence length="448" mass="51480">MFSQISPTNLPFSPLISPQIILQKPLINLTINNNYLLQQLNNYFQLFNNKRNEYYFKQKTIEITKILNQINLINSNELNNTTFFYSFIKGLTTTTTTKTLQSTEGINNLKTLKNSSASSSFSVESLIPPQSQQQQLNNNNKLEYSHLSSINYFPQSSAIFPNLPILPVSTAFALESSNKTKNNTVITNNNMWEYVIGGYGVKNPLLQNLNIKEDLNNSNKLLNRHIKCHSDLKKYLCAFCGKGFNDKFDLKRHIRTHTGVRPYKCNMCEKSFTQRCSLESHLRKVHGQNHSYGYKERRNKVFVCEECGFTAPNYDEFAEHTQRVHPLSAGLIKIRNNNLHKRTNPKPFNLQIIYVLLKTIKRIQSQKGVVGVIIMDNLGRAIRSTLDDEATNQHSLLLHQLCDKSKMTVKDMDSTNDLTFLRLRTKKNEILLAPDKDYMIAVIYKAPA</sequence>
<dbReference type="Gene3D" id="3.30.160.60">
    <property type="entry name" value="Classic Zinc Finger"/>
    <property type="match status" value="2"/>
</dbReference>
<name>A0A8S9ZVW0_9BILA</name>
<evidence type="ECO:0000256" key="4">
    <source>
        <dbReference type="ARBA" id="ARBA00022737"/>
    </source>
</evidence>